<dbReference type="Proteomes" id="UP000077051">
    <property type="component" value="Unassembled WGS sequence"/>
</dbReference>
<evidence type="ECO:0000313" key="1">
    <source>
        <dbReference type="EMBL" id="OAD06819.1"/>
    </source>
</evidence>
<reference evidence="1 2" key="1">
    <citation type="submission" date="2015-06" db="EMBL/GenBank/DDBJ databases">
        <title>Expansion of signal transduction pathways in fungi by whole-genome duplication.</title>
        <authorList>
            <consortium name="DOE Joint Genome Institute"/>
            <person name="Corrochano L.M."/>
            <person name="Kuo A."/>
            <person name="Marcet-Houben M."/>
            <person name="Polaino S."/>
            <person name="Salamov A."/>
            <person name="Villalobos J.M."/>
            <person name="Alvarez M.I."/>
            <person name="Avalos J."/>
            <person name="Benito E.P."/>
            <person name="Benoit I."/>
            <person name="Burger G."/>
            <person name="Camino L.P."/>
            <person name="Canovas D."/>
            <person name="Cerda-Olmedo E."/>
            <person name="Cheng J.-F."/>
            <person name="Dominguez A."/>
            <person name="Elias M."/>
            <person name="Eslava A.P."/>
            <person name="Glaser F."/>
            <person name="Grimwood J."/>
            <person name="Gutierrez G."/>
            <person name="Heitman J."/>
            <person name="Henrissat B."/>
            <person name="Iturriaga E.A."/>
            <person name="Lang B.F."/>
            <person name="Lavin J.L."/>
            <person name="Lee S."/>
            <person name="Li W."/>
            <person name="Lindquist E."/>
            <person name="Lopez-Garcia S."/>
            <person name="Luque E.M."/>
            <person name="Marcos A.T."/>
            <person name="Martin J."/>
            <person name="Mccluskey K."/>
            <person name="Medina H.R."/>
            <person name="Miralles-Duran A."/>
            <person name="Miyazaki A."/>
            <person name="Munoz-Torres E."/>
            <person name="Oguiza J.A."/>
            <person name="Ohm R."/>
            <person name="Olmedo M."/>
            <person name="Orejas M."/>
            <person name="Ortiz-Castellanos L."/>
            <person name="Pisabarro A.G."/>
            <person name="Rodriguez-Romero J."/>
            <person name="Ruiz-Herrera J."/>
            <person name="Ruiz-Vazquez R."/>
            <person name="Sanz C."/>
            <person name="Schackwitz W."/>
            <person name="Schmutz J."/>
            <person name="Shahriari M."/>
            <person name="Shelest E."/>
            <person name="Silva-Franco F."/>
            <person name="Soanes D."/>
            <person name="Syed K."/>
            <person name="Tagua V.G."/>
            <person name="Talbot N.J."/>
            <person name="Thon M."/>
            <person name="De Vries R.P."/>
            <person name="Wiebenga A."/>
            <person name="Yadav J.S."/>
            <person name="Braun E.L."/>
            <person name="Baker S."/>
            <person name="Garre V."/>
            <person name="Horwitz B."/>
            <person name="Torres-Martinez S."/>
            <person name="Idnurm A."/>
            <person name="Herrera-Estrella A."/>
            <person name="Gabaldon T."/>
            <person name="Grigoriev I.V."/>
        </authorList>
    </citation>
    <scope>NUCLEOTIDE SEQUENCE [LARGE SCALE GENOMIC DNA]</scope>
    <source>
        <strain evidence="1 2">CBS 277.49</strain>
    </source>
</reference>
<comment type="caution">
    <text evidence="1">The sequence shown here is derived from an EMBL/GenBank/DDBJ whole genome shotgun (WGS) entry which is preliminary data.</text>
</comment>
<dbReference type="AlphaFoldDB" id="A0A162RKK5"/>
<dbReference type="EMBL" id="AMYB01000002">
    <property type="protein sequence ID" value="OAD06819.1"/>
    <property type="molecule type" value="Genomic_DNA"/>
</dbReference>
<evidence type="ECO:0000313" key="2">
    <source>
        <dbReference type="Proteomes" id="UP000077051"/>
    </source>
</evidence>
<gene>
    <name evidence="1" type="ORF">MUCCIDRAFT_107411</name>
</gene>
<protein>
    <submittedName>
        <fullName evidence="1">Uncharacterized protein</fullName>
    </submittedName>
</protein>
<proteinExistence type="predicted"/>
<keyword evidence="2" id="KW-1185">Reference proteome</keyword>
<accession>A0A162RKK5</accession>
<organism evidence="1 2">
    <name type="scientific">Mucor lusitanicus CBS 277.49</name>
    <dbReference type="NCBI Taxonomy" id="747725"/>
    <lineage>
        <taxon>Eukaryota</taxon>
        <taxon>Fungi</taxon>
        <taxon>Fungi incertae sedis</taxon>
        <taxon>Mucoromycota</taxon>
        <taxon>Mucoromycotina</taxon>
        <taxon>Mucoromycetes</taxon>
        <taxon>Mucorales</taxon>
        <taxon>Mucorineae</taxon>
        <taxon>Mucoraceae</taxon>
        <taxon>Mucor</taxon>
    </lineage>
</organism>
<name>A0A162RKK5_MUCCL</name>
<sequence length="89" mass="9405">MEELGLVANDTLSSIFQGEGFSSGGFVLTPTSIYGTEDSGVVPGQGHDDIPCGTTSLPQQWVLVPSEEPVVPSDLQQHLEGNSLPHKEL</sequence>
<dbReference type="VEuPathDB" id="FungiDB:MUCCIDRAFT_107411"/>